<name>A0A8J2JVD1_9HEXA</name>
<gene>
    <name evidence="1" type="ORF">AFUS01_LOCUS11752</name>
</gene>
<protein>
    <submittedName>
        <fullName evidence="1">Uncharacterized protein</fullName>
    </submittedName>
</protein>
<keyword evidence="2" id="KW-1185">Reference proteome</keyword>
<proteinExistence type="predicted"/>
<comment type="caution">
    <text evidence="1">The sequence shown here is derived from an EMBL/GenBank/DDBJ whole genome shotgun (WGS) entry which is preliminary data.</text>
</comment>
<dbReference type="AlphaFoldDB" id="A0A8J2JVD1"/>
<evidence type="ECO:0000313" key="1">
    <source>
        <dbReference type="EMBL" id="CAG7722625.1"/>
    </source>
</evidence>
<reference evidence="1" key="1">
    <citation type="submission" date="2021-06" db="EMBL/GenBank/DDBJ databases">
        <authorList>
            <person name="Hodson N. C."/>
            <person name="Mongue J. A."/>
            <person name="Jaron S. K."/>
        </authorList>
    </citation>
    <scope>NUCLEOTIDE SEQUENCE</scope>
</reference>
<sequence>TCSHHGNAELLPVVLSFHSNLQIIFKPERLTLFFRLEKRP</sequence>
<feature type="non-terminal residue" evidence="1">
    <location>
        <position position="40"/>
    </location>
</feature>
<organism evidence="1 2">
    <name type="scientific">Allacma fusca</name>
    <dbReference type="NCBI Taxonomy" id="39272"/>
    <lineage>
        <taxon>Eukaryota</taxon>
        <taxon>Metazoa</taxon>
        <taxon>Ecdysozoa</taxon>
        <taxon>Arthropoda</taxon>
        <taxon>Hexapoda</taxon>
        <taxon>Collembola</taxon>
        <taxon>Symphypleona</taxon>
        <taxon>Sminthuridae</taxon>
        <taxon>Allacma</taxon>
    </lineage>
</organism>
<dbReference type="Proteomes" id="UP000708208">
    <property type="component" value="Unassembled WGS sequence"/>
</dbReference>
<feature type="non-terminal residue" evidence="1">
    <location>
        <position position="1"/>
    </location>
</feature>
<accession>A0A8J2JVD1</accession>
<dbReference type="EMBL" id="CAJVCH010091034">
    <property type="protein sequence ID" value="CAG7722625.1"/>
    <property type="molecule type" value="Genomic_DNA"/>
</dbReference>
<evidence type="ECO:0000313" key="2">
    <source>
        <dbReference type="Proteomes" id="UP000708208"/>
    </source>
</evidence>